<evidence type="ECO:0000313" key="2">
    <source>
        <dbReference type="Proteomes" id="UP000550707"/>
    </source>
</evidence>
<gene>
    <name evidence="1" type="ORF">HJG59_010685</name>
</gene>
<dbReference type="Proteomes" id="UP000550707">
    <property type="component" value="Unassembled WGS sequence"/>
</dbReference>
<accession>A0A7J8I9A3</accession>
<name>A0A7J8I9A3_MOLMO</name>
<dbReference type="EMBL" id="JACASF010000004">
    <property type="protein sequence ID" value="KAF6480891.1"/>
    <property type="molecule type" value="Genomic_DNA"/>
</dbReference>
<dbReference type="InParanoid" id="A0A7J8I9A3"/>
<organism evidence="1 2">
    <name type="scientific">Molossus molossus</name>
    <name type="common">Pallas' mastiff bat</name>
    <name type="synonym">Vespertilio molossus</name>
    <dbReference type="NCBI Taxonomy" id="27622"/>
    <lineage>
        <taxon>Eukaryota</taxon>
        <taxon>Metazoa</taxon>
        <taxon>Chordata</taxon>
        <taxon>Craniata</taxon>
        <taxon>Vertebrata</taxon>
        <taxon>Euteleostomi</taxon>
        <taxon>Mammalia</taxon>
        <taxon>Eutheria</taxon>
        <taxon>Laurasiatheria</taxon>
        <taxon>Chiroptera</taxon>
        <taxon>Yangochiroptera</taxon>
        <taxon>Molossidae</taxon>
        <taxon>Molossus</taxon>
    </lineage>
</organism>
<comment type="caution">
    <text evidence="1">The sequence shown here is derived from an EMBL/GenBank/DDBJ whole genome shotgun (WGS) entry which is preliminary data.</text>
</comment>
<reference evidence="1 2" key="1">
    <citation type="journal article" date="2020" name="Nature">
        <title>Six reference-quality genomes reveal evolution of bat adaptations.</title>
        <authorList>
            <person name="Jebb D."/>
            <person name="Huang Z."/>
            <person name="Pippel M."/>
            <person name="Hughes G.M."/>
            <person name="Lavrichenko K."/>
            <person name="Devanna P."/>
            <person name="Winkler S."/>
            <person name="Jermiin L.S."/>
            <person name="Skirmuntt E.C."/>
            <person name="Katzourakis A."/>
            <person name="Burkitt-Gray L."/>
            <person name="Ray D.A."/>
            <person name="Sullivan K.A.M."/>
            <person name="Roscito J.G."/>
            <person name="Kirilenko B.M."/>
            <person name="Davalos L.M."/>
            <person name="Corthals A.P."/>
            <person name="Power M.L."/>
            <person name="Jones G."/>
            <person name="Ransome R.D."/>
            <person name="Dechmann D.K.N."/>
            <person name="Locatelli A.G."/>
            <person name="Puechmaille S.J."/>
            <person name="Fedrigo O."/>
            <person name="Jarvis E.D."/>
            <person name="Hiller M."/>
            <person name="Vernes S.C."/>
            <person name="Myers E.W."/>
            <person name="Teeling E.C."/>
        </authorList>
    </citation>
    <scope>NUCLEOTIDE SEQUENCE [LARGE SCALE GENOMIC DNA]</scope>
    <source>
        <strain evidence="1">MMolMol1</strain>
        <tissue evidence="1">Muscle</tissue>
    </source>
</reference>
<evidence type="ECO:0000313" key="1">
    <source>
        <dbReference type="EMBL" id="KAF6480891.1"/>
    </source>
</evidence>
<dbReference type="AlphaFoldDB" id="A0A7J8I9A3"/>
<proteinExistence type="predicted"/>
<protein>
    <submittedName>
        <fullName evidence="1">Uncharacterized protein</fullName>
    </submittedName>
</protein>
<sequence length="143" mass="15561">MFGLQNTPTEVIPSAPYCYPMTHAGLYGSVHIDSERSRGQATNPRRNTSSALAGLAQWLERRPLVQRDPGLVPTKGTYLGCSLSPALVGRAGGSHSMCPFHVDVSLSLSLSLVPTLSEQKMEKCPRVRIKKKKETHLLSHPGL</sequence>
<keyword evidence="2" id="KW-1185">Reference proteome</keyword>